<dbReference type="VEuPathDB" id="VectorBase:CPIJ000489"/>
<dbReference type="HOGENOM" id="CLU_077765_1_0_1"/>
<feature type="chain" id="PRO_5014566397" evidence="1">
    <location>
        <begin position="21"/>
        <end position="251"/>
    </location>
</feature>
<dbReference type="OMA" id="IVQVCQG"/>
<dbReference type="InParanoid" id="B0W0C5"/>
<reference evidence="3" key="2">
    <citation type="submission" date="2020-05" db="UniProtKB">
        <authorList>
            <consortium name="EnsemblMetazoa"/>
        </authorList>
    </citation>
    <scope>IDENTIFICATION</scope>
    <source>
        <strain evidence="3">JHB</strain>
    </source>
</reference>
<proteinExistence type="predicted"/>
<dbReference type="AlphaFoldDB" id="B0W0C5"/>
<accession>B0W0C5</accession>
<gene>
    <name evidence="3" type="primary">6031346</name>
    <name evidence="2" type="ORF">CpipJ_CPIJ000489</name>
</gene>
<evidence type="ECO:0000313" key="4">
    <source>
        <dbReference type="Proteomes" id="UP000002320"/>
    </source>
</evidence>
<protein>
    <submittedName>
        <fullName evidence="2 3">Uncharacterized protein</fullName>
    </submittedName>
</protein>
<dbReference type="VEuPathDB" id="VectorBase:CQUJHB005230"/>
<name>B0W0C5_CULQU</name>
<dbReference type="eggNOG" id="ENOG502R33H">
    <property type="taxonomic scope" value="Eukaryota"/>
</dbReference>
<sequence length="251" mass="28006">MFPKAIFICLAALAATTVYGQREASLAVIETMKSLQPLYKDLQDHVVNQLTGVKLKGSELISLLHEDVVDTKEKFVLAAVNEEGQVLDIISAQPETVNPACLAFVRSSADLNVNLAGISYTNCIKQVDESFNETLYSFYGSLQDGESLLTVARLFDMFEGENIFHDPESLIEKLNARREELLRDPVDFDDELAEHVEGFGEDLEVLKERYEECLDEGVGLLNMALNMVRTQIVQICLGQLEPTAEEPNEDE</sequence>
<feature type="signal peptide" evidence="1">
    <location>
        <begin position="1"/>
        <end position="20"/>
    </location>
</feature>
<keyword evidence="1" id="KW-0732">Signal</keyword>
<dbReference type="KEGG" id="cqu:CpipJ_CPIJ000489"/>
<evidence type="ECO:0000256" key="1">
    <source>
        <dbReference type="SAM" id="SignalP"/>
    </source>
</evidence>
<keyword evidence="4" id="KW-1185">Reference proteome</keyword>
<dbReference type="Proteomes" id="UP000002320">
    <property type="component" value="Unassembled WGS sequence"/>
</dbReference>
<dbReference type="EMBL" id="DS231817">
    <property type="protein sequence ID" value="EDS39664.1"/>
    <property type="molecule type" value="Genomic_DNA"/>
</dbReference>
<evidence type="ECO:0000313" key="3">
    <source>
        <dbReference type="EnsemblMetazoa" id="CPIJ000489-PA"/>
    </source>
</evidence>
<dbReference type="EnsemblMetazoa" id="CPIJ000489-RA">
    <property type="protein sequence ID" value="CPIJ000489-PA"/>
    <property type="gene ID" value="CPIJ000489"/>
</dbReference>
<reference evidence="2" key="1">
    <citation type="submission" date="2007-03" db="EMBL/GenBank/DDBJ databases">
        <title>Annotation of Culex pipiens quinquefasciatus.</title>
        <authorList>
            <consortium name="The Broad Institute Genome Sequencing Platform"/>
            <person name="Atkinson P.W."/>
            <person name="Hemingway J."/>
            <person name="Christensen B.M."/>
            <person name="Higgs S."/>
            <person name="Kodira C."/>
            <person name="Hannick L."/>
            <person name="Megy K."/>
            <person name="O'Leary S."/>
            <person name="Pearson M."/>
            <person name="Haas B.J."/>
            <person name="Mauceli E."/>
            <person name="Wortman J.R."/>
            <person name="Lee N.H."/>
            <person name="Guigo R."/>
            <person name="Stanke M."/>
            <person name="Alvarado L."/>
            <person name="Amedeo P."/>
            <person name="Antoine C.H."/>
            <person name="Arensburger P."/>
            <person name="Bidwell S.L."/>
            <person name="Crawford M."/>
            <person name="Camaro F."/>
            <person name="Devon K."/>
            <person name="Engels R."/>
            <person name="Hammond M."/>
            <person name="Howarth C."/>
            <person name="Koehrsen M."/>
            <person name="Lawson D."/>
            <person name="Montgomery P."/>
            <person name="Nene V."/>
            <person name="Nusbaum C."/>
            <person name="Puiu D."/>
            <person name="Romero-Severson J."/>
            <person name="Severson D.W."/>
            <person name="Shumway M."/>
            <person name="Sisk P."/>
            <person name="Stolte C."/>
            <person name="Zeng Q."/>
            <person name="Eisenstadt E."/>
            <person name="Fraser-Liggett C."/>
            <person name="Strausberg R."/>
            <person name="Galagan J."/>
            <person name="Birren B."/>
            <person name="Collins F.H."/>
        </authorList>
    </citation>
    <scope>NUCLEOTIDE SEQUENCE [LARGE SCALE GENOMIC DNA]</scope>
    <source>
        <strain evidence="2">JHB</strain>
    </source>
</reference>
<evidence type="ECO:0000313" key="2">
    <source>
        <dbReference type="EMBL" id="EDS39664.1"/>
    </source>
</evidence>
<dbReference type="OrthoDB" id="7733590at2759"/>
<organism>
    <name type="scientific">Culex quinquefasciatus</name>
    <name type="common">Southern house mosquito</name>
    <name type="synonym">Culex pungens</name>
    <dbReference type="NCBI Taxonomy" id="7176"/>
    <lineage>
        <taxon>Eukaryota</taxon>
        <taxon>Metazoa</taxon>
        <taxon>Ecdysozoa</taxon>
        <taxon>Arthropoda</taxon>
        <taxon>Hexapoda</taxon>
        <taxon>Insecta</taxon>
        <taxon>Pterygota</taxon>
        <taxon>Neoptera</taxon>
        <taxon>Endopterygota</taxon>
        <taxon>Diptera</taxon>
        <taxon>Nematocera</taxon>
        <taxon>Culicoidea</taxon>
        <taxon>Culicidae</taxon>
        <taxon>Culicinae</taxon>
        <taxon>Culicini</taxon>
        <taxon>Culex</taxon>
        <taxon>Culex</taxon>
    </lineage>
</organism>